<dbReference type="PANTHER" id="PTHR12135">
    <property type="entry name" value="DNA REPAIR PROTEIN XP-C / RAD4"/>
    <property type="match status" value="1"/>
</dbReference>
<dbReference type="InterPro" id="IPR018326">
    <property type="entry name" value="Rad4_beta-hairpin_dom1"/>
</dbReference>
<dbReference type="Pfam" id="PF03835">
    <property type="entry name" value="Rad4"/>
    <property type="match status" value="1"/>
</dbReference>
<dbReference type="SMART" id="SM01032">
    <property type="entry name" value="BHD_3"/>
    <property type="match status" value="1"/>
</dbReference>
<comment type="subcellular location">
    <subcellularLocation>
        <location evidence="1">Nucleus</location>
    </subcellularLocation>
</comment>
<dbReference type="Gene3D" id="3.30.60.290">
    <property type="entry name" value="Rad4, beta-hairpin domain BHD2"/>
    <property type="match status" value="1"/>
</dbReference>
<feature type="region of interest" description="Disordered" evidence="6">
    <location>
        <begin position="982"/>
        <end position="1108"/>
    </location>
</feature>
<evidence type="ECO:0000259" key="9">
    <source>
        <dbReference type="SMART" id="SM01032"/>
    </source>
</evidence>
<evidence type="ECO:0000313" key="10">
    <source>
        <dbReference type="EMBL" id="VVT54751.1"/>
    </source>
</evidence>
<feature type="domain" description="Rad4 beta-hairpin" evidence="8">
    <location>
        <begin position="718"/>
        <end position="800"/>
    </location>
</feature>
<feature type="compositionally biased region" description="Basic and acidic residues" evidence="6">
    <location>
        <begin position="1289"/>
        <end position="1304"/>
    </location>
</feature>
<evidence type="ECO:0000313" key="11">
    <source>
        <dbReference type="Proteomes" id="UP000398389"/>
    </source>
</evidence>
<feature type="compositionally biased region" description="Acidic residues" evidence="6">
    <location>
        <begin position="1386"/>
        <end position="1395"/>
    </location>
</feature>
<dbReference type="Pfam" id="PF10404">
    <property type="entry name" value="BHD_2"/>
    <property type="match status" value="1"/>
</dbReference>
<dbReference type="RefSeq" id="XP_031854843.1">
    <property type="nucleotide sequence ID" value="XM_031998952.1"/>
</dbReference>
<dbReference type="GO" id="GO:0000111">
    <property type="term" value="C:nucleotide-excision repair factor 2 complex"/>
    <property type="evidence" value="ECO:0007669"/>
    <property type="project" value="TreeGrafter"/>
</dbReference>
<evidence type="ECO:0000256" key="1">
    <source>
        <dbReference type="ARBA" id="ARBA00004123"/>
    </source>
</evidence>
<feature type="region of interest" description="Disordered" evidence="6">
    <location>
        <begin position="1336"/>
        <end position="1421"/>
    </location>
</feature>
<dbReference type="GO" id="GO:0071942">
    <property type="term" value="C:XPC complex"/>
    <property type="evidence" value="ECO:0007669"/>
    <property type="project" value="TreeGrafter"/>
</dbReference>
<dbReference type="PANTHER" id="PTHR12135:SF0">
    <property type="entry name" value="DNA REPAIR PROTEIN COMPLEMENTING XP-C CELLS"/>
    <property type="match status" value="1"/>
</dbReference>
<feature type="domain" description="Rad4 beta-hairpin" evidence="7">
    <location>
        <begin position="625"/>
        <end position="716"/>
    </location>
</feature>
<sequence length="1421" mass="159472">MPPPKRKEKWHNPPTNNDLLNDLYASTRSVIHARPKSRMVSPPFPRRSQQQSQPQQPQHHHHQQQPQQRSQPKPRPASSSSNSMTKRPDPKIGLRYDGSGTPIPTQYMSLLSQTLREQQLVAAVNGGRQAFVNSPQRSAGPITSRNRSKTAPPLPSTKSVDSSSKPKLPSSARKKRGEQLNIKLPQPIPKKTTVLEDYEKNEKEEKDEDEGEDESDEEEIEWEDVAAEAQEDEEDDYEDEEDDDSGSDSDTAIERRRAKFGLTGNDTSEKSSKQVTLVIPEKENTQSKSSKRNGPTTSLLPRAEKATRLAIHKIHLLCLVAHVALRNHWCNDRRIMAAYRGLLPPSVIDKIAPTQDTLNKVCERYGQSSADLILSRKLMDGLRYAMSAWNGSAAYSRRPSDSVRPLRGTGFKTALDRGIKLVSWADINKPDRIVESKMDKEKFVKNLTKRFRGSRDLAAQGFTALLRSIGLDARLVCSLQPLDFTSNVPIENDGEFSGPANNICSAYPVYWTEVWDPYARHWISVDPIVLQIIETATLRRKSKFEPPLKDPANSLRYVLAFDPDGRATDVTRRYAYWYNAKTNKKRVTVTPEGRIWWARAMALYKRWNLRERDVLEAKEMQDRNEGEELPSKLGDFKDHPVYVLERFIRSDQVIEPKIPCGTLALKKSGRSMATPIFNNSSRTGSAASRAAANATAITTAPPPPNVEYIYPRKFVKEVKSARTWYQQGRVLKLGAAPKKHIIRRSLQSLGRPTHRRRTVQSDEDESSDDDKNIFDETKEDDGKVRVGLYAYDQTELYVPQPIGEDGSVPRNAYGNIDVFVPSMIPKGGVLLTQPHIEVAAKILEIDYARAIVGFEFGNEASFAFKDGNTESLSLRPKKGAVRARAKHGGIVISAKYEEAVRTVYDALVQEQEEEDRRRAIAMALFRWRRYATALRIKARLNKEHGTVEEVEEREQEEHAEKIRRVQRDVKKAVIQKDLEEIPKETQQGKGGFVHDDENSGGGGFLEENNQDGGGFLPDDQGGFVQEIDESGGFLPEDQNESLLLKNQNGSNSEIQGGFDPEDREEVVEKEQGGFVHEDQGGFVHEDQGGFIQEDQGEGFHEDQGGFIQEDQGGFIQEDQGGFIQEDQGGFIQEDQGGFIQEDQGGFIQEDQNQGGFIADDDTQTDPPVAFDENRFTTTSPSSEEVTEEPLKASSLTFSKVSIVAPAPLRPKIKIPKFVEVSDADEEDDSDYELESSRRPVPRIKLVLGNRTSKDIKGKGKPPLRESSEEDTVKKEVMAPRGINWLRQELAGKSKESSGLNEKKSNSVVLSDSDSDNSDSVDYGLDLAILQSLEETNAKAKKELPPPLPPPLPLPPVTRKPPVEMTSSDEELEAARLEEEARRERGELDDDDDESLSESQLLDAYDDDYDDDGDDDYNDNDD</sequence>
<accession>A0A5E8BUG3</accession>
<dbReference type="Pfam" id="PF10405">
    <property type="entry name" value="BHD_3"/>
    <property type="match status" value="1"/>
</dbReference>
<dbReference type="Proteomes" id="UP000398389">
    <property type="component" value="Unassembled WGS sequence"/>
</dbReference>
<feature type="region of interest" description="Disordered" evidence="6">
    <location>
        <begin position="1151"/>
        <end position="1190"/>
    </location>
</feature>
<evidence type="ECO:0000256" key="3">
    <source>
        <dbReference type="ARBA" id="ARBA00022763"/>
    </source>
</evidence>
<evidence type="ECO:0008006" key="12">
    <source>
        <dbReference type="Google" id="ProtNLM"/>
    </source>
</evidence>
<feature type="region of interest" description="Disordered" evidence="6">
    <location>
        <begin position="744"/>
        <end position="777"/>
    </location>
</feature>
<dbReference type="InterPro" id="IPR042488">
    <property type="entry name" value="Rad4_BHD3_sf"/>
</dbReference>
<proteinExistence type="inferred from homology"/>
<reference evidence="10 11" key="1">
    <citation type="submission" date="2019-09" db="EMBL/GenBank/DDBJ databases">
        <authorList>
            <person name="Brejova B."/>
        </authorList>
    </citation>
    <scope>NUCLEOTIDE SEQUENCE [LARGE SCALE GENOMIC DNA]</scope>
</reference>
<evidence type="ECO:0000259" key="8">
    <source>
        <dbReference type="SMART" id="SM01031"/>
    </source>
</evidence>
<dbReference type="Gene3D" id="3.90.260.10">
    <property type="entry name" value="Transglutaminase-like"/>
    <property type="match status" value="1"/>
</dbReference>
<feature type="compositionally biased region" description="Low complexity" evidence="6">
    <location>
        <begin position="46"/>
        <end position="57"/>
    </location>
</feature>
<feature type="compositionally biased region" description="Polar residues" evidence="6">
    <location>
        <begin position="286"/>
        <end position="299"/>
    </location>
</feature>
<dbReference type="GO" id="GO:0006289">
    <property type="term" value="P:nucleotide-excision repair"/>
    <property type="evidence" value="ECO:0007669"/>
    <property type="project" value="InterPro"/>
</dbReference>
<evidence type="ECO:0000256" key="6">
    <source>
        <dbReference type="SAM" id="MobiDB-lite"/>
    </source>
</evidence>
<feature type="region of interest" description="Disordered" evidence="6">
    <location>
        <begin position="1"/>
        <end position="105"/>
    </location>
</feature>
<feature type="compositionally biased region" description="Basic and acidic residues" evidence="6">
    <location>
        <begin position="1372"/>
        <end position="1385"/>
    </location>
</feature>
<dbReference type="InterPro" id="IPR018327">
    <property type="entry name" value="BHD_2"/>
</dbReference>
<feature type="compositionally biased region" description="Acidic residues" evidence="6">
    <location>
        <begin position="1221"/>
        <end position="1233"/>
    </location>
</feature>
<feature type="compositionally biased region" description="Polar residues" evidence="6">
    <location>
        <begin position="1040"/>
        <end position="1054"/>
    </location>
</feature>
<evidence type="ECO:0000259" key="7">
    <source>
        <dbReference type="SMART" id="SM01030"/>
    </source>
</evidence>
<evidence type="ECO:0000256" key="5">
    <source>
        <dbReference type="ARBA" id="ARBA00023242"/>
    </source>
</evidence>
<dbReference type="Gene3D" id="3.30.70.2460">
    <property type="entry name" value="Rad4, beta-hairpin domain BHD3"/>
    <property type="match status" value="1"/>
</dbReference>
<dbReference type="GO" id="GO:0003684">
    <property type="term" value="F:damaged DNA binding"/>
    <property type="evidence" value="ECO:0007669"/>
    <property type="project" value="InterPro"/>
</dbReference>
<feature type="compositionally biased region" description="Polar residues" evidence="6">
    <location>
        <begin position="156"/>
        <end position="165"/>
    </location>
</feature>
<feature type="compositionally biased region" description="Low complexity" evidence="6">
    <location>
        <begin position="64"/>
        <end position="81"/>
    </location>
</feature>
<dbReference type="GO" id="GO:0003697">
    <property type="term" value="F:single-stranded DNA binding"/>
    <property type="evidence" value="ECO:0007669"/>
    <property type="project" value="TreeGrafter"/>
</dbReference>
<dbReference type="OrthoDB" id="300780at2759"/>
<keyword evidence="5" id="KW-0539">Nucleus</keyword>
<keyword evidence="3" id="KW-0227">DNA damage</keyword>
<feature type="compositionally biased region" description="Basic and acidic residues" evidence="6">
    <location>
        <begin position="1066"/>
        <end position="1087"/>
    </location>
</feature>
<keyword evidence="11" id="KW-1185">Reference proteome</keyword>
<dbReference type="SMART" id="SM01030">
    <property type="entry name" value="BHD_1"/>
    <property type="match status" value="1"/>
</dbReference>
<dbReference type="InterPro" id="IPR036985">
    <property type="entry name" value="Transglutaminase-like_sf"/>
</dbReference>
<dbReference type="Pfam" id="PF10403">
    <property type="entry name" value="BHD_1"/>
    <property type="match status" value="1"/>
</dbReference>
<dbReference type="InterPro" id="IPR038765">
    <property type="entry name" value="Papain-like_cys_pep_sf"/>
</dbReference>
<dbReference type="InterPro" id="IPR018328">
    <property type="entry name" value="Rad4_beta-hairpin_dom3"/>
</dbReference>
<feature type="compositionally biased region" description="Basic and acidic residues" evidence="6">
    <location>
        <begin position="1251"/>
        <end position="1277"/>
    </location>
</feature>
<feature type="compositionally biased region" description="Polar residues" evidence="6">
    <location>
        <begin position="131"/>
        <end position="145"/>
    </location>
</feature>
<dbReference type="Gene3D" id="2.20.20.110">
    <property type="entry name" value="Rad4, beta-hairpin domain BHD1"/>
    <property type="match status" value="1"/>
</dbReference>
<dbReference type="InterPro" id="IPR018325">
    <property type="entry name" value="Rad4/PNGase_transGLS-fold"/>
</dbReference>
<dbReference type="GO" id="GO:0006298">
    <property type="term" value="P:mismatch repair"/>
    <property type="evidence" value="ECO:0007669"/>
    <property type="project" value="TreeGrafter"/>
</dbReference>
<dbReference type="SMART" id="SM01031">
    <property type="entry name" value="BHD_2"/>
    <property type="match status" value="1"/>
</dbReference>
<feature type="domain" description="Rad4 beta-hairpin" evidence="9">
    <location>
        <begin position="808"/>
        <end position="904"/>
    </location>
</feature>
<dbReference type="EMBL" id="CABVLU010000003">
    <property type="protein sequence ID" value="VVT54751.1"/>
    <property type="molecule type" value="Genomic_DNA"/>
</dbReference>
<dbReference type="GeneID" id="43583052"/>
<feature type="compositionally biased region" description="Basic and acidic residues" evidence="6">
    <location>
        <begin position="193"/>
        <end position="204"/>
    </location>
</feature>
<feature type="compositionally biased region" description="Acidic residues" evidence="6">
    <location>
        <begin position="205"/>
        <end position="247"/>
    </location>
</feature>
<evidence type="ECO:0000256" key="4">
    <source>
        <dbReference type="ARBA" id="ARBA00023204"/>
    </source>
</evidence>
<dbReference type="SUPFAM" id="SSF54001">
    <property type="entry name" value="Cysteine proteinases"/>
    <property type="match status" value="1"/>
</dbReference>
<gene>
    <name evidence="10" type="ORF">SAPINGB_P004237</name>
</gene>
<dbReference type="GO" id="GO:0005737">
    <property type="term" value="C:cytoplasm"/>
    <property type="evidence" value="ECO:0007669"/>
    <property type="project" value="TreeGrafter"/>
</dbReference>
<name>A0A5E8BUG3_9ASCO</name>
<protein>
    <recommendedName>
        <fullName evidence="12">Rad4-domain-containing protein</fullName>
    </recommendedName>
</protein>
<comment type="similarity">
    <text evidence="2">Belongs to the XPC family.</text>
</comment>
<feature type="region of interest" description="Disordered" evidence="6">
    <location>
        <begin position="128"/>
        <end position="301"/>
    </location>
</feature>
<keyword evidence="4" id="KW-0234">DNA repair</keyword>
<feature type="region of interest" description="Disordered" evidence="6">
    <location>
        <begin position="1217"/>
        <end position="1320"/>
    </location>
</feature>
<evidence type="ECO:0000256" key="2">
    <source>
        <dbReference type="ARBA" id="ARBA00009525"/>
    </source>
</evidence>
<organism evidence="10 11">
    <name type="scientific">Magnusiomyces paraingens</name>
    <dbReference type="NCBI Taxonomy" id="2606893"/>
    <lineage>
        <taxon>Eukaryota</taxon>
        <taxon>Fungi</taxon>
        <taxon>Dikarya</taxon>
        <taxon>Ascomycota</taxon>
        <taxon>Saccharomycotina</taxon>
        <taxon>Dipodascomycetes</taxon>
        <taxon>Dipodascales</taxon>
        <taxon>Dipodascaceae</taxon>
        <taxon>Magnusiomyces</taxon>
    </lineage>
</organism>
<feature type="compositionally biased region" description="Pro residues" evidence="6">
    <location>
        <begin position="1344"/>
        <end position="1358"/>
    </location>
</feature>
<dbReference type="InterPro" id="IPR004583">
    <property type="entry name" value="DNA_repair_Rad4"/>
</dbReference>
<feature type="compositionally biased region" description="Acidic residues" evidence="6">
    <location>
        <begin position="1403"/>
        <end position="1421"/>
    </location>
</feature>